<sequence>MDFKIPINDVSAEDNWVFKSSSWDAEDRYTYSIPQKYPPKPAVDIKRLHSINKLNDRIKRHASLKQEISTISSTMFFGNEENNKTDNIQPNNTLYLKSKNKSHNDIMLFPHHSEESIKPFHQKNEVNLDLRHSSSSESDDSLSEIYLQRHYPIQKNFSTNDGYKERNYIRRHKTLDNVHLQKNNYNFVGRPTYTKARRSQSYHYPRQYQSLTINTDNLECDEYSMRRSQPKMLRRDSLYYDICDICFKTHKSNEKCSGYFSSPLTNEQPLNKPYLSQDGERTFSNYNNLYFSNNPYIKPLRSRSPQILKPDTLYYNKYNNNTTTTNSNNNNNQAQNFLNLLENNDVYRGLDRDDDVVRGKKSQSFQVKESTVIRPANAGPAWKLKATNANEIPRHPSPVFRYGTAPLPKSLYDYDFYANEMKKKAQEKRTRTIIAVVVCLIAFIIVICAGIVLASTYK</sequence>
<keyword evidence="2" id="KW-1185">Reference proteome</keyword>
<evidence type="ECO:0000256" key="1">
    <source>
        <dbReference type="SAM" id="Phobius"/>
    </source>
</evidence>
<organism evidence="2 3">
    <name type="scientific">Strongyloides papillosus</name>
    <name type="common">Intestinal threadworm</name>
    <dbReference type="NCBI Taxonomy" id="174720"/>
    <lineage>
        <taxon>Eukaryota</taxon>
        <taxon>Metazoa</taxon>
        <taxon>Ecdysozoa</taxon>
        <taxon>Nematoda</taxon>
        <taxon>Chromadorea</taxon>
        <taxon>Rhabditida</taxon>
        <taxon>Tylenchina</taxon>
        <taxon>Panagrolaimomorpha</taxon>
        <taxon>Strongyloidoidea</taxon>
        <taxon>Strongyloididae</taxon>
        <taxon>Strongyloides</taxon>
    </lineage>
</organism>
<keyword evidence="1" id="KW-0472">Membrane</keyword>
<dbReference type="Proteomes" id="UP000046392">
    <property type="component" value="Unplaced"/>
</dbReference>
<feature type="transmembrane region" description="Helical" evidence="1">
    <location>
        <begin position="432"/>
        <end position="457"/>
    </location>
</feature>
<protein>
    <submittedName>
        <fullName evidence="3">Serine/threonine-protein kinase</fullName>
    </submittedName>
</protein>
<name>A0A0N5BRL0_STREA</name>
<dbReference type="WBParaSite" id="SPAL_0000850700.1">
    <property type="protein sequence ID" value="SPAL_0000850700.1"/>
    <property type="gene ID" value="SPAL_0000850700"/>
</dbReference>
<evidence type="ECO:0000313" key="3">
    <source>
        <dbReference type="WBParaSite" id="SPAL_0000850700.1"/>
    </source>
</evidence>
<keyword evidence="1" id="KW-1133">Transmembrane helix</keyword>
<accession>A0A0N5BRL0</accession>
<dbReference type="AlphaFoldDB" id="A0A0N5BRL0"/>
<proteinExistence type="predicted"/>
<reference evidence="3" key="1">
    <citation type="submission" date="2017-02" db="UniProtKB">
        <authorList>
            <consortium name="WormBaseParasite"/>
        </authorList>
    </citation>
    <scope>IDENTIFICATION</scope>
</reference>
<evidence type="ECO:0000313" key="2">
    <source>
        <dbReference type="Proteomes" id="UP000046392"/>
    </source>
</evidence>
<keyword evidence="1" id="KW-0812">Transmembrane</keyword>